<dbReference type="PRINTS" id="PR00120">
    <property type="entry name" value="HATPASE"/>
</dbReference>
<dbReference type="Proteomes" id="UP000230553">
    <property type="component" value="Unassembled WGS sequence"/>
</dbReference>
<feature type="domain" description="Cation-transporting P-type ATPase C-terminal" evidence="7">
    <location>
        <begin position="135"/>
        <end position="305"/>
    </location>
</feature>
<dbReference type="InterPro" id="IPR036412">
    <property type="entry name" value="HAD-like_sf"/>
</dbReference>
<dbReference type="InterPro" id="IPR050510">
    <property type="entry name" value="Cation_transp_ATPase_P-type"/>
</dbReference>
<evidence type="ECO:0000256" key="6">
    <source>
        <dbReference type="SAM" id="Phobius"/>
    </source>
</evidence>
<evidence type="ECO:0000313" key="9">
    <source>
        <dbReference type="Proteomes" id="UP000230553"/>
    </source>
</evidence>
<comment type="caution">
    <text evidence="8">The sequence shown here is derived from an EMBL/GenBank/DDBJ whole genome shotgun (WGS) entry which is preliminary data.</text>
</comment>
<dbReference type="NCBIfam" id="TIGR01494">
    <property type="entry name" value="ATPase_P-type"/>
    <property type="match status" value="1"/>
</dbReference>
<accession>A0A2M7TGQ4</accession>
<feature type="transmembrane region" description="Helical" evidence="6">
    <location>
        <begin position="178"/>
        <end position="202"/>
    </location>
</feature>
<evidence type="ECO:0000256" key="4">
    <source>
        <dbReference type="ARBA" id="ARBA00022989"/>
    </source>
</evidence>
<dbReference type="GO" id="GO:0016887">
    <property type="term" value="F:ATP hydrolysis activity"/>
    <property type="evidence" value="ECO:0007669"/>
    <property type="project" value="InterPro"/>
</dbReference>
<reference evidence="9" key="1">
    <citation type="submission" date="2017-09" db="EMBL/GenBank/DDBJ databases">
        <title>Depth-based differentiation of microbial function through sediment-hosted aquifers and enrichment of novel symbionts in the deep terrestrial subsurface.</title>
        <authorList>
            <person name="Probst A.J."/>
            <person name="Ladd B."/>
            <person name="Jarett J.K."/>
            <person name="Geller-Mcgrath D.E."/>
            <person name="Sieber C.M.K."/>
            <person name="Emerson J.B."/>
            <person name="Anantharaman K."/>
            <person name="Thomas B.C."/>
            <person name="Malmstrom R."/>
            <person name="Stieglmeier M."/>
            <person name="Klingl A."/>
            <person name="Woyke T."/>
            <person name="Ryan C.M."/>
            <person name="Banfield J.F."/>
        </authorList>
    </citation>
    <scope>NUCLEOTIDE SEQUENCE [LARGE SCALE GENOMIC DNA]</scope>
</reference>
<organism evidence="8 9">
    <name type="scientific">Candidatus Wolfebacteria bacterium CG_4_10_14_0_2_um_filter_39_18</name>
    <dbReference type="NCBI Taxonomy" id="1975061"/>
    <lineage>
        <taxon>Bacteria</taxon>
        <taxon>Candidatus Wolfeibacteriota</taxon>
    </lineage>
</organism>
<keyword evidence="4 6" id="KW-1133">Transmembrane helix</keyword>
<dbReference type="AlphaFoldDB" id="A0A2M7TGQ4"/>
<dbReference type="PANTHER" id="PTHR43294:SF21">
    <property type="entry name" value="CATION TRANSPORTING ATPASE"/>
    <property type="match status" value="1"/>
</dbReference>
<evidence type="ECO:0000259" key="7">
    <source>
        <dbReference type="Pfam" id="PF00689"/>
    </source>
</evidence>
<feature type="non-terminal residue" evidence="8">
    <location>
        <position position="1"/>
    </location>
</feature>
<keyword evidence="3 6" id="KW-0812">Transmembrane</keyword>
<dbReference type="GO" id="GO:0005524">
    <property type="term" value="F:ATP binding"/>
    <property type="evidence" value="ECO:0007669"/>
    <property type="project" value="InterPro"/>
</dbReference>
<feature type="transmembrane region" description="Helical" evidence="6">
    <location>
        <begin position="214"/>
        <end position="230"/>
    </location>
</feature>
<dbReference type="GO" id="GO:0005886">
    <property type="term" value="C:plasma membrane"/>
    <property type="evidence" value="ECO:0007669"/>
    <property type="project" value="UniProtKB-SubCell"/>
</dbReference>
<dbReference type="SUPFAM" id="SSF56784">
    <property type="entry name" value="HAD-like"/>
    <property type="match status" value="1"/>
</dbReference>
<dbReference type="InterPro" id="IPR006068">
    <property type="entry name" value="ATPase_P-typ_cation-transptr_C"/>
</dbReference>
<dbReference type="EMBL" id="PFNM01000012">
    <property type="protein sequence ID" value="PIZ45278.1"/>
    <property type="molecule type" value="Genomic_DNA"/>
</dbReference>
<dbReference type="InterPro" id="IPR023214">
    <property type="entry name" value="HAD_sf"/>
</dbReference>
<dbReference type="Pfam" id="PF08282">
    <property type="entry name" value="Hydrolase_3"/>
    <property type="match status" value="1"/>
</dbReference>
<dbReference type="PANTHER" id="PTHR43294">
    <property type="entry name" value="SODIUM/POTASSIUM-TRANSPORTING ATPASE SUBUNIT ALPHA"/>
    <property type="match status" value="1"/>
</dbReference>
<evidence type="ECO:0000256" key="5">
    <source>
        <dbReference type="ARBA" id="ARBA00023136"/>
    </source>
</evidence>
<evidence type="ECO:0000256" key="2">
    <source>
        <dbReference type="ARBA" id="ARBA00022475"/>
    </source>
</evidence>
<keyword evidence="2" id="KW-1003">Cell membrane</keyword>
<evidence type="ECO:0000256" key="1">
    <source>
        <dbReference type="ARBA" id="ARBA00004651"/>
    </source>
</evidence>
<evidence type="ECO:0000256" key="3">
    <source>
        <dbReference type="ARBA" id="ARBA00022692"/>
    </source>
</evidence>
<dbReference type="InterPro" id="IPR001757">
    <property type="entry name" value="P_typ_ATPase"/>
</dbReference>
<comment type="subcellular location">
    <subcellularLocation>
        <location evidence="1">Cell membrane</location>
        <topology evidence="1">Multi-pass membrane protein</topology>
    </subcellularLocation>
</comment>
<evidence type="ECO:0000313" key="8">
    <source>
        <dbReference type="EMBL" id="PIZ45278.1"/>
    </source>
</evidence>
<dbReference type="SUPFAM" id="SSF81665">
    <property type="entry name" value="Calcium ATPase, transmembrane domain M"/>
    <property type="match status" value="1"/>
</dbReference>
<feature type="transmembrane region" description="Helical" evidence="6">
    <location>
        <begin position="111"/>
        <end position="132"/>
    </location>
</feature>
<sequence>EILTGQDIETLSDEELAQKLERTTVFARVTPEHKLRIIQAYRRRGEIIAMTGDGVNDAPPLVAADLGVAMGKIGTEVAKEAADIVLLDDNFSSIVSAIEEGRSIYKTIKKVVLYLFSTSLGEVLTISIALFSGYPLPLLASQIIWLNFVTDGFLTVALAMEPKEEGLLKSKWRKSSRYLVDSLIAQRMFVMALPMAIGGFFIFQNYLAFDLTKALTMCLTTLAIFQWFNAWNCRSENKSIFQMNPLSNKWLVGAIIIVVLLQLLAVYHPLMQKILHTAPLELSDWLIAIGISFSIIIIEEIRKLLYRSFKP</sequence>
<feature type="transmembrane region" description="Helical" evidence="6">
    <location>
        <begin position="282"/>
        <end position="301"/>
    </location>
</feature>
<feature type="transmembrane region" description="Helical" evidence="6">
    <location>
        <begin position="250"/>
        <end position="270"/>
    </location>
</feature>
<feature type="transmembrane region" description="Helical" evidence="6">
    <location>
        <begin position="138"/>
        <end position="158"/>
    </location>
</feature>
<proteinExistence type="predicted"/>
<dbReference type="Gene3D" id="3.40.50.1000">
    <property type="entry name" value="HAD superfamily/HAD-like"/>
    <property type="match status" value="1"/>
</dbReference>
<dbReference type="Gene3D" id="1.20.1110.10">
    <property type="entry name" value="Calcium-transporting ATPase, transmembrane domain"/>
    <property type="match status" value="1"/>
</dbReference>
<dbReference type="InterPro" id="IPR023298">
    <property type="entry name" value="ATPase_P-typ_TM_dom_sf"/>
</dbReference>
<name>A0A2M7TGQ4_9BACT</name>
<dbReference type="PRINTS" id="PR00119">
    <property type="entry name" value="CATATPASE"/>
</dbReference>
<gene>
    <name evidence="8" type="ORF">COY31_00690</name>
</gene>
<protein>
    <submittedName>
        <fullName evidence="8">ATPase</fullName>
    </submittedName>
</protein>
<dbReference type="Pfam" id="PF00689">
    <property type="entry name" value="Cation_ATPase_C"/>
    <property type="match status" value="1"/>
</dbReference>
<keyword evidence="5 6" id="KW-0472">Membrane</keyword>